<dbReference type="Pfam" id="PF11705">
    <property type="entry name" value="RNA_pol_3_Rpc31"/>
    <property type="match status" value="2"/>
</dbReference>
<comment type="subcellular location">
    <subcellularLocation>
        <location evidence="1">Nucleus</location>
    </subcellularLocation>
</comment>
<protein>
    <submittedName>
        <fullName evidence="5">RPC7 polymerase</fullName>
    </submittedName>
</protein>
<feature type="compositionally biased region" description="Basic and acidic residues" evidence="4">
    <location>
        <begin position="164"/>
        <end position="174"/>
    </location>
</feature>
<keyword evidence="6" id="KW-1185">Reference proteome</keyword>
<feature type="compositionally biased region" description="Acidic residues" evidence="4">
    <location>
        <begin position="175"/>
        <end position="197"/>
    </location>
</feature>
<gene>
    <name evidence="5" type="primary">Polr3g</name>
    <name evidence="5" type="ORF">SCOUMB_R12631</name>
</gene>
<comment type="similarity">
    <text evidence="2">Belongs to the eukaryotic RPC7 RNA polymerase subunit family.</text>
</comment>
<dbReference type="AlphaFoldDB" id="A0A7L4I0F9"/>
<dbReference type="GO" id="GO:0006383">
    <property type="term" value="P:transcription by RNA polymerase III"/>
    <property type="evidence" value="ECO:0007669"/>
    <property type="project" value="InterPro"/>
</dbReference>
<dbReference type="GO" id="GO:0005666">
    <property type="term" value="C:RNA polymerase III complex"/>
    <property type="evidence" value="ECO:0007669"/>
    <property type="project" value="TreeGrafter"/>
</dbReference>
<feature type="non-terminal residue" evidence="5">
    <location>
        <position position="222"/>
    </location>
</feature>
<evidence type="ECO:0000256" key="2">
    <source>
        <dbReference type="ARBA" id="ARBA00008352"/>
    </source>
</evidence>
<keyword evidence="3" id="KW-0539">Nucleus</keyword>
<dbReference type="EMBL" id="VZTL01049159">
    <property type="protein sequence ID" value="NXX59198.1"/>
    <property type="molecule type" value="Genomic_DNA"/>
</dbReference>
<sequence>MAGSGRGRGRAAFTFDIEAIGFAKGAALPDVVCKPPPPFPSTDNKPVPLKTGEDEDYMLALKQDLRGTMKKMPYFLAVEEDREGLFEDYCCKSSFIYIKAIFCTDWRRLPREMKPKKKAKKAGAKPKKTKSSEPKSNLDVLKKIEEIALWQELEKKDDEEEKSEDEKDKTKDKEGEDDEEAEEPEEYDEEEHEEENDYISSYFEDGDDFGAGSDDNMDEATY</sequence>
<proteinExistence type="inferred from homology"/>
<evidence type="ECO:0000256" key="3">
    <source>
        <dbReference type="ARBA" id="ARBA00023242"/>
    </source>
</evidence>
<feature type="region of interest" description="Disordered" evidence="4">
    <location>
        <begin position="114"/>
        <end position="137"/>
    </location>
</feature>
<accession>A0A7L4I0F9</accession>
<feature type="compositionally biased region" description="Basic residues" evidence="4">
    <location>
        <begin position="114"/>
        <end position="129"/>
    </location>
</feature>
<feature type="non-terminal residue" evidence="5">
    <location>
        <position position="1"/>
    </location>
</feature>
<dbReference type="InterPro" id="IPR024661">
    <property type="entry name" value="RNA_pol_III_Rpc31"/>
</dbReference>
<evidence type="ECO:0000256" key="4">
    <source>
        <dbReference type="SAM" id="MobiDB-lite"/>
    </source>
</evidence>
<feature type="region of interest" description="Disordered" evidence="4">
    <location>
        <begin position="152"/>
        <end position="222"/>
    </location>
</feature>
<evidence type="ECO:0000313" key="5">
    <source>
        <dbReference type="EMBL" id="NXX59198.1"/>
    </source>
</evidence>
<dbReference type="PANTHER" id="PTHR15367:SF3">
    <property type="entry name" value="DNA-DIRECTED RNA POLYMERASE III SUBUNIT RPC7"/>
    <property type="match status" value="1"/>
</dbReference>
<reference evidence="5 6" key="1">
    <citation type="submission" date="2020-02" db="EMBL/GenBank/DDBJ databases">
        <title>Bird 10,000 Genomes (B10K) Project - Family phase.</title>
        <authorList>
            <person name="Zhang G."/>
        </authorList>
    </citation>
    <scope>NUCLEOTIDE SEQUENCE [LARGE SCALE GENOMIC DNA]</scope>
    <source>
        <strain evidence="5">B10K-DU-002-70</strain>
        <tissue evidence="5">Muscle</tissue>
    </source>
</reference>
<evidence type="ECO:0000313" key="6">
    <source>
        <dbReference type="Proteomes" id="UP000539032"/>
    </source>
</evidence>
<dbReference type="PANTHER" id="PTHR15367">
    <property type="entry name" value="DNA-DIRECTED RNA POLYMERASE III"/>
    <property type="match status" value="1"/>
</dbReference>
<dbReference type="Proteomes" id="UP000539032">
    <property type="component" value="Unassembled WGS sequence"/>
</dbReference>
<evidence type="ECO:0000256" key="1">
    <source>
        <dbReference type="ARBA" id="ARBA00004123"/>
    </source>
</evidence>
<organism evidence="5 6">
    <name type="scientific">Scopus umbretta</name>
    <name type="common">Hammerkop</name>
    <dbReference type="NCBI Taxonomy" id="33581"/>
    <lineage>
        <taxon>Eukaryota</taxon>
        <taxon>Metazoa</taxon>
        <taxon>Chordata</taxon>
        <taxon>Craniata</taxon>
        <taxon>Vertebrata</taxon>
        <taxon>Euteleostomi</taxon>
        <taxon>Archelosauria</taxon>
        <taxon>Archosauria</taxon>
        <taxon>Dinosauria</taxon>
        <taxon>Saurischia</taxon>
        <taxon>Theropoda</taxon>
        <taxon>Coelurosauria</taxon>
        <taxon>Aves</taxon>
        <taxon>Neognathae</taxon>
        <taxon>Neoaves</taxon>
        <taxon>Aequornithes</taxon>
        <taxon>Pelecaniformes</taxon>
        <taxon>Scopidae</taxon>
        <taxon>Scopus</taxon>
    </lineage>
</organism>
<name>A0A7L4I0F9_SCOUM</name>
<comment type="caution">
    <text evidence="5">The sequence shown here is derived from an EMBL/GenBank/DDBJ whole genome shotgun (WGS) entry which is preliminary data.</text>
</comment>
<dbReference type="OrthoDB" id="5377312at2759"/>